<dbReference type="Proteomes" id="UP000290244">
    <property type="component" value="Chromosome"/>
</dbReference>
<gene>
    <name evidence="2" type="ORF">EMK97_01715</name>
</gene>
<reference evidence="2 3" key="1">
    <citation type="submission" date="2018-12" db="EMBL/GenBank/DDBJ databases">
        <title>Complete genome of Litorilituus sediminis.</title>
        <authorList>
            <person name="Liu A."/>
            <person name="Rong J."/>
        </authorList>
    </citation>
    <scope>NUCLEOTIDE SEQUENCE [LARGE SCALE GENOMIC DNA]</scope>
    <source>
        <strain evidence="2 3">JCM 17549</strain>
    </source>
</reference>
<name>A0A4P6P548_9GAMM</name>
<keyword evidence="1" id="KW-0812">Transmembrane</keyword>
<keyword evidence="1" id="KW-1133">Transmembrane helix</keyword>
<protein>
    <submittedName>
        <fullName evidence="2">Uncharacterized protein</fullName>
    </submittedName>
</protein>
<evidence type="ECO:0000313" key="3">
    <source>
        <dbReference type="Proteomes" id="UP000290244"/>
    </source>
</evidence>
<evidence type="ECO:0000313" key="2">
    <source>
        <dbReference type="EMBL" id="QBG34547.1"/>
    </source>
</evidence>
<evidence type="ECO:0000256" key="1">
    <source>
        <dbReference type="SAM" id="Phobius"/>
    </source>
</evidence>
<keyword evidence="3" id="KW-1185">Reference proteome</keyword>
<feature type="transmembrane region" description="Helical" evidence="1">
    <location>
        <begin position="62"/>
        <end position="81"/>
    </location>
</feature>
<feature type="transmembrane region" description="Helical" evidence="1">
    <location>
        <begin position="7"/>
        <end position="28"/>
    </location>
</feature>
<proteinExistence type="predicted"/>
<keyword evidence="1" id="KW-0472">Membrane</keyword>
<organism evidence="2 3">
    <name type="scientific">Litorilituus sediminis</name>
    <dbReference type="NCBI Taxonomy" id="718192"/>
    <lineage>
        <taxon>Bacteria</taxon>
        <taxon>Pseudomonadati</taxon>
        <taxon>Pseudomonadota</taxon>
        <taxon>Gammaproteobacteria</taxon>
        <taxon>Alteromonadales</taxon>
        <taxon>Colwelliaceae</taxon>
        <taxon>Litorilituus</taxon>
    </lineage>
</organism>
<sequence length="119" mass="13498">MNEAKYFGCGVFSILLSLPIQFLLSLLYRYPAPFLGYIGPFSNHSNSDKTFTDILSGAIETWLFYGLLGGFFVTFFLAFCVKKFLETKKNNYSLFQAALLAAFIFCFTMANLDFIIGSW</sequence>
<dbReference type="KEGG" id="lsd:EMK97_01715"/>
<dbReference type="EMBL" id="CP034759">
    <property type="protein sequence ID" value="QBG34547.1"/>
    <property type="molecule type" value="Genomic_DNA"/>
</dbReference>
<dbReference type="AlphaFoldDB" id="A0A4P6P548"/>
<dbReference type="RefSeq" id="WP_130598860.1">
    <property type="nucleotide sequence ID" value="NZ_CP034759.1"/>
</dbReference>
<accession>A0A4P6P548</accession>
<feature type="transmembrane region" description="Helical" evidence="1">
    <location>
        <begin position="93"/>
        <end position="116"/>
    </location>
</feature>